<keyword evidence="2" id="KW-1133">Transmembrane helix</keyword>
<dbReference type="RefSeq" id="WP_135072971.1">
    <property type="nucleotide sequence ID" value="NZ_CP038267.1"/>
</dbReference>
<dbReference type="AlphaFoldDB" id="A0A4V1BDF1"/>
<evidence type="ECO:0008006" key="5">
    <source>
        <dbReference type="Google" id="ProtNLM"/>
    </source>
</evidence>
<evidence type="ECO:0000313" key="4">
    <source>
        <dbReference type="Proteomes" id="UP000294894"/>
    </source>
</evidence>
<feature type="transmembrane region" description="Helical" evidence="2">
    <location>
        <begin position="107"/>
        <end position="128"/>
    </location>
</feature>
<evidence type="ECO:0000256" key="1">
    <source>
        <dbReference type="SAM" id="MobiDB-lite"/>
    </source>
</evidence>
<proteinExistence type="predicted"/>
<feature type="region of interest" description="Disordered" evidence="1">
    <location>
        <begin position="167"/>
        <end position="186"/>
    </location>
</feature>
<protein>
    <recommendedName>
        <fullName evidence="5">DUF1097 domain-containing protein</fullName>
    </recommendedName>
</protein>
<reference evidence="3 4" key="1">
    <citation type="submission" date="2019-03" db="EMBL/GenBank/DDBJ databases">
        <title>Three New Species of Nocardioides, Nocardioides euryhalodurans sp. nov., Nocardioides seonyuensis sp. nov. and Nocardioides eburneoflavus sp. nov., Iolated from Soil.</title>
        <authorList>
            <person name="Roh S.G."/>
            <person name="Lee C."/>
            <person name="Kim M.-K."/>
            <person name="Kim S.B."/>
        </authorList>
    </citation>
    <scope>NUCLEOTIDE SEQUENCE [LARGE SCALE GENOMIC DNA]</scope>
    <source>
        <strain evidence="3 4">MMS17-SY117</strain>
    </source>
</reference>
<keyword evidence="2" id="KW-0472">Membrane</keyword>
<keyword evidence="2" id="KW-0812">Transmembrane</keyword>
<evidence type="ECO:0000256" key="2">
    <source>
        <dbReference type="SAM" id="Phobius"/>
    </source>
</evidence>
<dbReference type="EMBL" id="CP038267">
    <property type="protein sequence ID" value="QBR90902.1"/>
    <property type="molecule type" value="Genomic_DNA"/>
</dbReference>
<evidence type="ECO:0000313" key="3">
    <source>
        <dbReference type="EMBL" id="QBR90902.1"/>
    </source>
</evidence>
<sequence>MRRTLISGLLLVAAAFITVMLSSWLDLELDSVALLGLAAGAVVALVPDATAGRRLAGFALGVFVTVLSYYARASILPDTATGRAVFAALAVALCVGVAMISMDKLPLWSALLGAGTFAGAFEAAYSAAPPRVVDNSFTSITALAMCVGMGFLAAAIAAALARPEQEHKHAADDNTATTDELMETAK</sequence>
<accession>A0A4V1BDF1</accession>
<dbReference type="KEGG" id="noy:EXE57_00405"/>
<feature type="transmembrane region" description="Helical" evidence="2">
    <location>
        <begin position="55"/>
        <end position="71"/>
    </location>
</feature>
<feature type="transmembrane region" description="Helical" evidence="2">
    <location>
        <begin position="140"/>
        <end position="161"/>
    </location>
</feature>
<organism evidence="3 4">
    <name type="scientific">Nocardioides euryhalodurans</name>
    <dbReference type="NCBI Taxonomy" id="2518370"/>
    <lineage>
        <taxon>Bacteria</taxon>
        <taxon>Bacillati</taxon>
        <taxon>Actinomycetota</taxon>
        <taxon>Actinomycetes</taxon>
        <taxon>Propionibacteriales</taxon>
        <taxon>Nocardioidaceae</taxon>
        <taxon>Nocardioides</taxon>
    </lineage>
</organism>
<dbReference type="Proteomes" id="UP000294894">
    <property type="component" value="Chromosome"/>
</dbReference>
<feature type="transmembrane region" description="Helical" evidence="2">
    <location>
        <begin position="83"/>
        <end position="100"/>
    </location>
</feature>
<name>A0A4V1BDF1_9ACTN</name>
<gene>
    <name evidence="3" type="ORF">EXE57_00405</name>
</gene>
<feature type="transmembrane region" description="Helical" evidence="2">
    <location>
        <begin position="31"/>
        <end position="48"/>
    </location>
</feature>
<keyword evidence="4" id="KW-1185">Reference proteome</keyword>